<dbReference type="SUPFAM" id="SSF49863">
    <property type="entry name" value="Hyaluronate lyase-like, C-terminal domain"/>
    <property type="match status" value="1"/>
</dbReference>
<feature type="domain" description="Polysaccharide lyase family 8 central" evidence="5">
    <location>
        <begin position="478"/>
        <end position="737"/>
    </location>
</feature>
<evidence type="ECO:0000259" key="5">
    <source>
        <dbReference type="Pfam" id="PF02278"/>
    </source>
</evidence>
<proteinExistence type="inferred from homology"/>
<feature type="active site" evidence="4">
    <location>
        <position position="343"/>
    </location>
</feature>
<dbReference type="SUPFAM" id="SSF74650">
    <property type="entry name" value="Galactose mutarotase-like"/>
    <property type="match status" value="1"/>
</dbReference>
<keyword evidence="2" id="KW-0732">Signal</keyword>
<feature type="active site" evidence="4">
    <location>
        <position position="397"/>
    </location>
</feature>
<dbReference type="Pfam" id="PF02278">
    <property type="entry name" value="Lyase_8"/>
    <property type="match status" value="1"/>
</dbReference>
<dbReference type="CDD" id="cd01083">
    <property type="entry name" value="GAG_Lyase"/>
    <property type="match status" value="1"/>
</dbReference>
<evidence type="ECO:0000259" key="7">
    <source>
        <dbReference type="Pfam" id="PF08124"/>
    </source>
</evidence>
<evidence type="ECO:0000256" key="1">
    <source>
        <dbReference type="ARBA" id="ARBA00006699"/>
    </source>
</evidence>
<evidence type="ECO:0000256" key="3">
    <source>
        <dbReference type="ARBA" id="ARBA00023239"/>
    </source>
</evidence>
<dbReference type="Gene3D" id="2.70.98.10">
    <property type="match status" value="1"/>
</dbReference>
<dbReference type="InterPro" id="IPR038970">
    <property type="entry name" value="Lyase_8"/>
</dbReference>
<evidence type="ECO:0000313" key="8">
    <source>
        <dbReference type="EMBL" id="REJ08355.1"/>
    </source>
</evidence>
<dbReference type="EMBL" id="QUAB01000011">
    <property type="protein sequence ID" value="REJ08355.1"/>
    <property type="molecule type" value="Genomic_DNA"/>
</dbReference>
<dbReference type="InterPro" id="IPR014718">
    <property type="entry name" value="GH-type_carb-bd"/>
</dbReference>
<dbReference type="InterPro" id="IPR012970">
    <property type="entry name" value="Lyase_8_alpha_N"/>
</dbReference>
<gene>
    <name evidence="8" type="ORF">DY023_01060</name>
</gene>
<dbReference type="InterPro" id="IPR011013">
    <property type="entry name" value="Gal_mutarotase_sf_dom"/>
</dbReference>
<protein>
    <submittedName>
        <fullName evidence="8">Hyaluronate lyase</fullName>
    </submittedName>
</protein>
<evidence type="ECO:0000256" key="2">
    <source>
        <dbReference type="ARBA" id="ARBA00022729"/>
    </source>
</evidence>
<dbReference type="Gene3D" id="2.60.220.10">
    <property type="entry name" value="Polysaccharide lyase family 8-like, C-terminal"/>
    <property type="match status" value="1"/>
</dbReference>
<dbReference type="GO" id="GO:0016837">
    <property type="term" value="F:carbon-oxygen lyase activity, acting on polysaccharides"/>
    <property type="evidence" value="ECO:0007669"/>
    <property type="project" value="UniProtKB-ARBA"/>
</dbReference>
<dbReference type="InterPro" id="IPR006311">
    <property type="entry name" value="TAT_signal"/>
</dbReference>
<dbReference type="Gene3D" id="1.50.10.100">
    <property type="entry name" value="Chondroitin AC/alginate lyase"/>
    <property type="match status" value="1"/>
</dbReference>
<sequence>MATGSPPGSIAIARNWSAITTRMSGLSVTCSVNALGTRGINIDSSSFLLLASLTSTEGDRMFTPSRRNVLQLGGLAAAAVLFAQTGPLSASAAIRPLAVDVPEIEALRLRWVETLTGRSIIAANPAAFAGAIARQDRAADALLAKVSPTATRFFSDQDWAIGATDIAKSNAMRMNYVGILSLAVSWATPGSKHEGSQAVLDTARNGLAHMHEQIYNTGTTWWGNWWSWNIGAPQPLANAMAILHDELDPSEIDAYSAAIDHFLPERDPRKQQHPSGVQLSDGANRVDICQSIIVRSIVQPDEELLRSAVSALSDTWQYVTEGNGFFRDGSFIQHSTIGYTGTYGLVLLGGLAKLFSLLSGTSFDVTDPTRSNITGVVERSFAPLMYRGQMMDAVRGRAVSRFAERSVTDGNDLIEHTLRLAQSSDPVTAARWRGLCRQWIEGNTAANITTTTSIVRLSLVTELLGSDVVPVADPTGPRFFPAMDRLVHRSADGAWALCVAMCSNRIAWHEGTDAENFTGVKTSQGMTYLYLRDDDDHFDDEFWPTSDLAAPPGTTVDLTPLPRNPEGQWGGTTPANEWTGGVTFEDTALAAMHLVAPGGTGLVARKAWFTLPDGIVALGAAISTDSSGEVRTVVEHRNLGTSARHLLVDGAEVTAETSISNPRWAHLDGTGGYVFLDDARLVAGVATREGSWRGINTGTAAGTEVVQRRSYGTLHITHGAGAAASGGYAYLVLPGADAAATQVAAAAPKAEVIRNDEVAQAIRHSSFVTAAAFWRAGSAGDLTADRAACVIARKTPGMARMSVSDPTQSASTLVVDVAGTAVSRVKGADAGRVSLARHGDGVRLTIDVSGTAGETLEFSLHS</sequence>
<accession>A0A371NY15</accession>
<evidence type="ECO:0000259" key="6">
    <source>
        <dbReference type="Pfam" id="PF02884"/>
    </source>
</evidence>
<evidence type="ECO:0000313" key="9">
    <source>
        <dbReference type="Proteomes" id="UP000262172"/>
    </source>
</evidence>
<reference evidence="8 9" key="1">
    <citation type="submission" date="2018-08" db="EMBL/GenBank/DDBJ databases">
        <title>Isolation, diversity and antifungal activity of Actinobacteria from cow dung.</title>
        <authorList>
            <person name="Ling L."/>
        </authorList>
    </citation>
    <scope>NUCLEOTIDE SEQUENCE [LARGE SCALE GENOMIC DNA]</scope>
    <source>
        <strain evidence="8 9">NEAU-LLE</strain>
    </source>
</reference>
<keyword evidence="9" id="KW-1185">Reference proteome</keyword>
<dbReference type="Pfam" id="PF02884">
    <property type="entry name" value="Lyase_8_C"/>
    <property type="match status" value="1"/>
</dbReference>
<name>A0A371NY15_9MICO</name>
<dbReference type="InterPro" id="IPR003159">
    <property type="entry name" value="Lyase_8_central_dom"/>
</dbReference>
<dbReference type="PROSITE" id="PS51318">
    <property type="entry name" value="TAT"/>
    <property type="match status" value="1"/>
</dbReference>
<dbReference type="SUPFAM" id="SSF48230">
    <property type="entry name" value="Chondroitin AC/alginate lyase"/>
    <property type="match status" value="1"/>
</dbReference>
<keyword evidence="3 8" id="KW-0456">Lyase</keyword>
<dbReference type="AlphaFoldDB" id="A0A371NY15"/>
<dbReference type="GO" id="GO:0030246">
    <property type="term" value="F:carbohydrate binding"/>
    <property type="evidence" value="ECO:0007669"/>
    <property type="project" value="InterPro"/>
</dbReference>
<dbReference type="PANTHER" id="PTHR38481:SF1">
    <property type="entry name" value="HYALURONATE LYASE"/>
    <property type="match status" value="1"/>
</dbReference>
<dbReference type="PANTHER" id="PTHR38481">
    <property type="entry name" value="HYALURONATE LYASE"/>
    <property type="match status" value="1"/>
</dbReference>
<dbReference type="InterPro" id="IPR004103">
    <property type="entry name" value="Lyase_8_C"/>
</dbReference>
<feature type="domain" description="Polysaccharide lyase 8 N-terminal alpha-helical" evidence="7">
    <location>
        <begin position="111"/>
        <end position="437"/>
    </location>
</feature>
<comment type="caution">
    <text evidence="8">The sequence shown here is derived from an EMBL/GenBank/DDBJ whole genome shotgun (WGS) entry which is preliminary data.</text>
</comment>
<dbReference type="GO" id="GO:0005975">
    <property type="term" value="P:carbohydrate metabolic process"/>
    <property type="evidence" value="ECO:0007669"/>
    <property type="project" value="InterPro"/>
</dbReference>
<feature type="active site" evidence="4">
    <location>
        <position position="334"/>
    </location>
</feature>
<dbReference type="Pfam" id="PF08124">
    <property type="entry name" value="Lyase_8_N"/>
    <property type="match status" value="1"/>
</dbReference>
<organism evidence="8 9">
    <name type="scientific">Microbacterium bovistercoris</name>
    <dbReference type="NCBI Taxonomy" id="2293570"/>
    <lineage>
        <taxon>Bacteria</taxon>
        <taxon>Bacillati</taxon>
        <taxon>Actinomycetota</taxon>
        <taxon>Actinomycetes</taxon>
        <taxon>Micrococcales</taxon>
        <taxon>Microbacteriaceae</taxon>
        <taxon>Microbacterium</taxon>
    </lineage>
</organism>
<dbReference type="InterPro" id="IPR008929">
    <property type="entry name" value="Chondroitin_lyas"/>
</dbReference>
<dbReference type="InterPro" id="IPR011071">
    <property type="entry name" value="Lyase_8-like_C"/>
</dbReference>
<evidence type="ECO:0000256" key="4">
    <source>
        <dbReference type="PIRSR" id="PIRSR638970-1"/>
    </source>
</evidence>
<feature type="domain" description="Polysaccharide lyase family 8 C-terminal" evidence="6">
    <location>
        <begin position="751"/>
        <end position="813"/>
    </location>
</feature>
<dbReference type="GO" id="GO:0005576">
    <property type="term" value="C:extracellular region"/>
    <property type="evidence" value="ECO:0007669"/>
    <property type="project" value="InterPro"/>
</dbReference>
<dbReference type="Proteomes" id="UP000262172">
    <property type="component" value="Unassembled WGS sequence"/>
</dbReference>
<comment type="similarity">
    <text evidence="1">Belongs to the polysaccharide lyase 8 family.</text>
</comment>